<feature type="domain" description="SLH" evidence="1">
    <location>
        <begin position="58"/>
        <end position="117"/>
    </location>
</feature>
<sequence length="117" mass="13057">MFIDTENHWAREAISTAYTDGMIRGYDGNTFMPDQPIMREQMAVMAANALHVENTKAIPSFADGDRISHWAKNAVEAAAERGILSGYPDRTVKPQAQTTRAEAVTVIKRIMNMIDDK</sequence>
<accession>A0A839TPI0</accession>
<protein>
    <recommendedName>
        <fullName evidence="1">SLH domain-containing protein</fullName>
    </recommendedName>
</protein>
<dbReference type="EMBL" id="JACHXJ010000002">
    <property type="protein sequence ID" value="MBB3128403.1"/>
    <property type="molecule type" value="Genomic_DNA"/>
</dbReference>
<dbReference type="Proteomes" id="UP000517523">
    <property type="component" value="Unassembled WGS sequence"/>
</dbReference>
<evidence type="ECO:0000313" key="2">
    <source>
        <dbReference type="EMBL" id="MBB3128403.1"/>
    </source>
</evidence>
<reference evidence="2 3" key="1">
    <citation type="submission" date="2020-08" db="EMBL/GenBank/DDBJ databases">
        <title>Genomic Encyclopedia of Type Strains, Phase III (KMG-III): the genomes of soil and plant-associated and newly described type strains.</title>
        <authorList>
            <person name="Whitman W."/>
        </authorList>
    </citation>
    <scope>NUCLEOTIDE SEQUENCE [LARGE SCALE GENOMIC DNA]</scope>
    <source>
        <strain evidence="2 3">CECT 5831</strain>
    </source>
</reference>
<feature type="domain" description="SLH" evidence="1">
    <location>
        <begin position="1"/>
        <end position="57"/>
    </location>
</feature>
<proteinExistence type="predicted"/>
<evidence type="ECO:0000313" key="3">
    <source>
        <dbReference type="Proteomes" id="UP000517523"/>
    </source>
</evidence>
<dbReference type="RefSeq" id="WP_183582574.1">
    <property type="nucleotide sequence ID" value="NZ_JACHXJ010000002.1"/>
</dbReference>
<dbReference type="PANTHER" id="PTHR43308">
    <property type="entry name" value="OUTER MEMBRANE PROTEIN ALPHA-RELATED"/>
    <property type="match status" value="1"/>
</dbReference>
<evidence type="ECO:0000259" key="1">
    <source>
        <dbReference type="PROSITE" id="PS51272"/>
    </source>
</evidence>
<gene>
    <name evidence="2" type="ORF">FHS19_003057</name>
</gene>
<dbReference type="InterPro" id="IPR001119">
    <property type="entry name" value="SLH_dom"/>
</dbReference>
<dbReference type="Pfam" id="PF00395">
    <property type="entry name" value="SLH"/>
    <property type="match status" value="2"/>
</dbReference>
<name>A0A839TPI0_9BACL</name>
<organism evidence="2 3">
    <name type="scientific">Paenibacillus rhizosphaerae</name>
    <dbReference type="NCBI Taxonomy" id="297318"/>
    <lineage>
        <taxon>Bacteria</taxon>
        <taxon>Bacillati</taxon>
        <taxon>Bacillota</taxon>
        <taxon>Bacilli</taxon>
        <taxon>Bacillales</taxon>
        <taxon>Paenibacillaceae</taxon>
        <taxon>Paenibacillus</taxon>
    </lineage>
</organism>
<dbReference type="InterPro" id="IPR051465">
    <property type="entry name" value="Cell_Envelope_Struct_Comp"/>
</dbReference>
<dbReference type="PROSITE" id="PS51272">
    <property type="entry name" value="SLH"/>
    <property type="match status" value="2"/>
</dbReference>
<dbReference type="AlphaFoldDB" id="A0A839TPI0"/>
<comment type="caution">
    <text evidence="2">The sequence shown here is derived from an EMBL/GenBank/DDBJ whole genome shotgun (WGS) entry which is preliminary data.</text>
</comment>